<name>A0A9W8XZQ6_9PLEO</name>
<feature type="region of interest" description="Disordered" evidence="2">
    <location>
        <begin position="1"/>
        <end position="37"/>
    </location>
</feature>
<keyword evidence="1" id="KW-0479">Metal-binding</keyword>
<keyword evidence="1" id="KW-0863">Zinc-finger</keyword>
<dbReference type="Proteomes" id="UP001140560">
    <property type="component" value="Unassembled WGS sequence"/>
</dbReference>
<feature type="zinc finger region" description="C3H1-type" evidence="1">
    <location>
        <begin position="191"/>
        <end position="216"/>
    </location>
</feature>
<keyword evidence="3" id="KW-0812">Transmembrane</keyword>
<evidence type="ECO:0000256" key="3">
    <source>
        <dbReference type="SAM" id="Phobius"/>
    </source>
</evidence>
<keyword evidence="3" id="KW-1133">Transmembrane helix</keyword>
<dbReference type="EMBL" id="JAPEUY010000019">
    <property type="protein sequence ID" value="KAJ4363392.1"/>
    <property type="molecule type" value="Genomic_DNA"/>
</dbReference>
<comment type="caution">
    <text evidence="5">The sequence shown here is derived from an EMBL/GenBank/DDBJ whole genome shotgun (WGS) entry which is preliminary data.</text>
</comment>
<reference evidence="5" key="1">
    <citation type="submission" date="2022-10" db="EMBL/GenBank/DDBJ databases">
        <title>Tapping the CABI collections for fungal endophytes: first genome assemblies for Collariella, Neodidymelliopsis, Ascochyta clinopodiicola, Didymella pomorum, Didymosphaeria variabile, Neocosmospora piperis and Neocucurbitaria cava.</title>
        <authorList>
            <person name="Hill R."/>
        </authorList>
    </citation>
    <scope>NUCLEOTIDE SEQUENCE</scope>
    <source>
        <strain evidence="5">IMI 356814</strain>
    </source>
</reference>
<organism evidence="5 6">
    <name type="scientific">Neocucurbitaria cava</name>
    <dbReference type="NCBI Taxonomy" id="798079"/>
    <lineage>
        <taxon>Eukaryota</taxon>
        <taxon>Fungi</taxon>
        <taxon>Dikarya</taxon>
        <taxon>Ascomycota</taxon>
        <taxon>Pezizomycotina</taxon>
        <taxon>Dothideomycetes</taxon>
        <taxon>Pleosporomycetidae</taxon>
        <taxon>Pleosporales</taxon>
        <taxon>Pleosporineae</taxon>
        <taxon>Cucurbitariaceae</taxon>
        <taxon>Neocucurbitaria</taxon>
    </lineage>
</organism>
<feature type="transmembrane region" description="Helical" evidence="3">
    <location>
        <begin position="317"/>
        <end position="344"/>
    </location>
</feature>
<keyword evidence="6" id="KW-1185">Reference proteome</keyword>
<proteinExistence type="predicted"/>
<accession>A0A9W8XZQ6</accession>
<dbReference type="Gene3D" id="4.10.1000.10">
    <property type="entry name" value="Zinc finger, CCCH-type"/>
    <property type="match status" value="1"/>
</dbReference>
<dbReference type="Pfam" id="PF14608">
    <property type="entry name" value="zf-CCCH_2"/>
    <property type="match status" value="2"/>
</dbReference>
<dbReference type="GO" id="GO:0008270">
    <property type="term" value="F:zinc ion binding"/>
    <property type="evidence" value="ECO:0007669"/>
    <property type="project" value="UniProtKB-KW"/>
</dbReference>
<protein>
    <recommendedName>
        <fullName evidence="4">C3H1-type domain-containing protein</fullName>
    </recommendedName>
</protein>
<sequence>MPKRGRSNTKTPQKLKRVKLAEDTTAPKTPDEATTTVETDLAVEAAPAKTPEDTEDFVITWDDLTPPAQIKEEDFTMEAEADVKKDAFDMVLNNETPEEPEVVAKASDNKELDDKNSTEAALEAGKACLIHNLQNSFEYVPLLQSSLGLSNIGDIVTAKITFNSVECEVSLKVIGHQITHLETDATTTPTTTKKVPCRFGAACTKGDKCMFDHTIVTNIHPWAAPINNQKHCIWVNAPSGCLKGAECPFSHALEGVSCKEMLRMIGTTCGGAFKCPYKHDDDDNDRVAAQEETQKPTREVVREAASTFRPRAGLKGLWVLGAVAADVGVGVGGVGVAVVVAASVDGHMSKRSRQW</sequence>
<evidence type="ECO:0000313" key="6">
    <source>
        <dbReference type="Proteomes" id="UP001140560"/>
    </source>
</evidence>
<dbReference type="PROSITE" id="PS50103">
    <property type="entry name" value="ZF_C3H1"/>
    <property type="match status" value="2"/>
</dbReference>
<dbReference type="AlphaFoldDB" id="A0A9W8XZQ6"/>
<feature type="domain" description="C3H1-type" evidence="4">
    <location>
        <begin position="191"/>
        <end position="216"/>
    </location>
</feature>
<keyword evidence="1" id="KW-0862">Zinc</keyword>
<evidence type="ECO:0000256" key="1">
    <source>
        <dbReference type="PROSITE-ProRule" id="PRU00723"/>
    </source>
</evidence>
<keyword evidence="3" id="KW-0472">Membrane</keyword>
<feature type="compositionally biased region" description="Basic residues" evidence="2">
    <location>
        <begin position="1"/>
        <end position="18"/>
    </location>
</feature>
<feature type="domain" description="C3H1-type" evidence="4">
    <location>
        <begin position="226"/>
        <end position="254"/>
    </location>
</feature>
<evidence type="ECO:0000313" key="5">
    <source>
        <dbReference type="EMBL" id="KAJ4363392.1"/>
    </source>
</evidence>
<gene>
    <name evidence="5" type="ORF">N0V83_009685</name>
</gene>
<feature type="zinc finger region" description="C3H1-type" evidence="1">
    <location>
        <begin position="226"/>
        <end position="254"/>
    </location>
</feature>
<evidence type="ECO:0000259" key="4">
    <source>
        <dbReference type="PROSITE" id="PS50103"/>
    </source>
</evidence>
<dbReference type="InterPro" id="IPR000571">
    <property type="entry name" value="Znf_CCCH"/>
</dbReference>
<dbReference type="OrthoDB" id="411372at2759"/>
<evidence type="ECO:0000256" key="2">
    <source>
        <dbReference type="SAM" id="MobiDB-lite"/>
    </source>
</evidence>